<accession>L9YAW2</accession>
<dbReference type="EMBL" id="AOID01000005">
    <property type="protein sequence ID" value="ELY70862.1"/>
    <property type="molecule type" value="Genomic_DNA"/>
</dbReference>
<reference evidence="2 3" key="1">
    <citation type="journal article" date="2014" name="PLoS Genet.">
        <title>Phylogenetically driven sequencing of extremely halophilic archaea reveals strategies for static and dynamic osmo-response.</title>
        <authorList>
            <person name="Becker E.A."/>
            <person name="Seitzer P.M."/>
            <person name="Tritt A."/>
            <person name="Larsen D."/>
            <person name="Krusor M."/>
            <person name="Yao A.I."/>
            <person name="Wu D."/>
            <person name="Madern D."/>
            <person name="Eisen J.A."/>
            <person name="Darling A.E."/>
            <person name="Facciotti M.T."/>
        </authorList>
    </citation>
    <scope>NUCLEOTIDE SEQUENCE [LARGE SCALE GENOMIC DNA]</scope>
    <source>
        <strain evidence="2 3">JCM 10478</strain>
    </source>
</reference>
<sequence>MVQTLGVASHTAEFGFELRTCRWAELAWPPGAESESDGTAIVVARQLGTKRRRWDTIVLECDLEALRQRANFGLDRLDSDLLHVVRNAPAEWTYYRDALPHPGYPWRYVREAIHRADDRGILETRKNGNRIEIRRTWAYPDWVERIVAIENKPDLDASAARALGSQLEYDVAMGLADEVWVATEETGERVDPALFEDLPVAAGILALDPESLTADVSWYPRSLAVDEPGTRILERPDGGHRDDSAARFEYVDPATKAAKRLAIAERAYERGWRSFVDTMRPDCRHFELRARDPQQALPYCAAKGRCQTAAECSGSCSDFEPEPPVWRTRGWPIEGGPGKRSQRILEERRRRRRPGL</sequence>
<proteinExistence type="predicted"/>
<dbReference type="InterPro" id="IPR043901">
    <property type="entry name" value="DUF5787"/>
</dbReference>
<gene>
    <name evidence="2" type="ORF">C489_00851</name>
</gene>
<dbReference type="Proteomes" id="UP000011632">
    <property type="component" value="Unassembled WGS sequence"/>
</dbReference>
<name>L9YAW2_9EURY</name>
<feature type="region of interest" description="Disordered" evidence="1">
    <location>
        <begin position="327"/>
        <end position="356"/>
    </location>
</feature>
<comment type="caution">
    <text evidence="2">The sequence shown here is derived from an EMBL/GenBank/DDBJ whole genome shotgun (WGS) entry which is preliminary data.</text>
</comment>
<evidence type="ECO:0000313" key="3">
    <source>
        <dbReference type="Proteomes" id="UP000011632"/>
    </source>
</evidence>
<organism evidence="2 3">
    <name type="scientific">Natrinema versiforme JCM 10478</name>
    <dbReference type="NCBI Taxonomy" id="1227496"/>
    <lineage>
        <taxon>Archaea</taxon>
        <taxon>Methanobacteriati</taxon>
        <taxon>Methanobacteriota</taxon>
        <taxon>Stenosarchaea group</taxon>
        <taxon>Halobacteria</taxon>
        <taxon>Halobacteriales</taxon>
        <taxon>Natrialbaceae</taxon>
        <taxon>Natrinema</taxon>
    </lineage>
</organism>
<keyword evidence="3" id="KW-1185">Reference proteome</keyword>
<evidence type="ECO:0000313" key="2">
    <source>
        <dbReference type="EMBL" id="ELY70862.1"/>
    </source>
</evidence>
<dbReference type="STRING" id="1227496.C489_00851"/>
<dbReference type="AlphaFoldDB" id="L9YAW2"/>
<evidence type="ECO:0000256" key="1">
    <source>
        <dbReference type="SAM" id="MobiDB-lite"/>
    </source>
</evidence>
<dbReference type="PATRIC" id="fig|1227496.3.peg.176"/>
<dbReference type="Pfam" id="PF19100">
    <property type="entry name" value="DUF5787"/>
    <property type="match status" value="1"/>
</dbReference>
<protein>
    <submittedName>
        <fullName evidence="2">Uncharacterized protein</fullName>
    </submittedName>
</protein>